<organism evidence="3 4">
    <name type="scientific">Microvirga lotononidis</name>
    <dbReference type="NCBI Taxonomy" id="864069"/>
    <lineage>
        <taxon>Bacteria</taxon>
        <taxon>Pseudomonadati</taxon>
        <taxon>Pseudomonadota</taxon>
        <taxon>Alphaproteobacteria</taxon>
        <taxon>Hyphomicrobiales</taxon>
        <taxon>Methylobacteriaceae</taxon>
        <taxon>Microvirga</taxon>
    </lineage>
</organism>
<feature type="signal peptide" evidence="1">
    <location>
        <begin position="1"/>
        <end position="20"/>
    </location>
</feature>
<protein>
    <submittedName>
        <fullName evidence="3">Putative membrane protein</fullName>
    </submittedName>
</protein>
<feature type="domain" description="PepSY" evidence="2">
    <location>
        <begin position="128"/>
        <end position="178"/>
    </location>
</feature>
<dbReference type="eggNOG" id="COG3212">
    <property type="taxonomic scope" value="Bacteria"/>
</dbReference>
<dbReference type="EMBL" id="JH660648">
    <property type="protein sequence ID" value="EIM24456.1"/>
    <property type="molecule type" value="Genomic_DNA"/>
</dbReference>
<dbReference type="OrthoDB" id="7991900at2"/>
<dbReference type="Pfam" id="PF03413">
    <property type="entry name" value="PepSY"/>
    <property type="match status" value="2"/>
</dbReference>
<dbReference type="Proteomes" id="UP000003947">
    <property type="component" value="Unassembled WGS sequence"/>
</dbReference>
<evidence type="ECO:0000313" key="3">
    <source>
        <dbReference type="EMBL" id="EIM24456.1"/>
    </source>
</evidence>
<sequence precursor="true">MLKLVLAGSALALTTSLAFAQTPPAPAAGAPAGVTRDSNKFQAARSAKVSLSQAVEAAEKQGQGRATEAEFEVKDGGGQYEIKVLSNTGDKLTKFKLDANSGQVVETENQPFERYFTRLKPADFQSAKVSLKDAIAAAEQRVGGKATDAEVEREGNAVQYEIDVATADKTQEIKVDANGQVVAKD</sequence>
<dbReference type="AlphaFoldDB" id="I4YKG4"/>
<dbReference type="STRING" id="864069.MicloDRAFT_00069750"/>
<feature type="chain" id="PRO_5003697878" evidence="1">
    <location>
        <begin position="21"/>
        <end position="185"/>
    </location>
</feature>
<name>I4YKG4_9HYPH</name>
<feature type="domain" description="PepSY" evidence="2">
    <location>
        <begin position="48"/>
        <end position="108"/>
    </location>
</feature>
<dbReference type="RefSeq" id="WP_009764918.1">
    <property type="nucleotide sequence ID" value="NZ_CP141050.1"/>
</dbReference>
<gene>
    <name evidence="3" type="ORF">MicloDRAFT_00069750</name>
</gene>
<dbReference type="PATRIC" id="fig|864069.3.peg.7465"/>
<keyword evidence="4" id="KW-1185">Reference proteome</keyword>
<evidence type="ECO:0000256" key="1">
    <source>
        <dbReference type="SAM" id="SignalP"/>
    </source>
</evidence>
<proteinExistence type="predicted"/>
<dbReference type="HOGENOM" id="CLU_1336194_0_0_5"/>
<reference evidence="3 4" key="1">
    <citation type="submission" date="2012-02" db="EMBL/GenBank/DDBJ databases">
        <title>Improved High-Quality Draft sequence of Microvirga sp. WSM3557.</title>
        <authorList>
            <consortium name="US DOE Joint Genome Institute"/>
            <person name="Lucas S."/>
            <person name="Han J."/>
            <person name="Lapidus A."/>
            <person name="Cheng J.-F."/>
            <person name="Goodwin L."/>
            <person name="Pitluck S."/>
            <person name="Peters L."/>
            <person name="Zhang X."/>
            <person name="Detter J.C."/>
            <person name="Han C."/>
            <person name="Tapia R."/>
            <person name="Land M."/>
            <person name="Hauser L."/>
            <person name="Kyrpides N."/>
            <person name="Ivanova N."/>
            <person name="Pagani I."/>
            <person name="Brau L."/>
            <person name="Yates R."/>
            <person name="O'Hara G."/>
            <person name="Rui T."/>
            <person name="Howieson J."/>
            <person name="Reeve W."/>
            <person name="Woyke T."/>
        </authorList>
    </citation>
    <scope>NUCLEOTIDE SEQUENCE [LARGE SCALE GENOMIC DNA]</scope>
    <source>
        <strain evidence="3 4">WSM3557</strain>
    </source>
</reference>
<accession>I4YKG4</accession>
<evidence type="ECO:0000259" key="2">
    <source>
        <dbReference type="Pfam" id="PF03413"/>
    </source>
</evidence>
<dbReference type="InterPro" id="IPR025711">
    <property type="entry name" value="PepSY"/>
</dbReference>
<dbReference type="Gene3D" id="3.10.450.40">
    <property type="match status" value="2"/>
</dbReference>
<keyword evidence="1" id="KW-0732">Signal</keyword>
<evidence type="ECO:0000313" key="4">
    <source>
        <dbReference type="Proteomes" id="UP000003947"/>
    </source>
</evidence>